<comment type="caution">
    <text evidence="1">The sequence shown here is derived from an EMBL/GenBank/DDBJ whole genome shotgun (WGS) entry which is preliminary data.</text>
</comment>
<dbReference type="Proteomes" id="UP000218231">
    <property type="component" value="Unassembled WGS sequence"/>
</dbReference>
<keyword evidence="2" id="KW-1185">Reference proteome</keyword>
<evidence type="ECO:0000313" key="2">
    <source>
        <dbReference type="Proteomes" id="UP000218231"/>
    </source>
</evidence>
<gene>
    <name evidence="1" type="ORF">WR25_18016</name>
</gene>
<proteinExistence type="predicted"/>
<dbReference type="AlphaFoldDB" id="A0A2A2K178"/>
<evidence type="ECO:0000313" key="1">
    <source>
        <dbReference type="EMBL" id="PAV67668.1"/>
    </source>
</evidence>
<name>A0A2A2K178_9BILA</name>
<protein>
    <submittedName>
        <fullName evidence="1">Uncharacterized protein</fullName>
    </submittedName>
</protein>
<accession>A0A2A2K178</accession>
<dbReference type="EMBL" id="LIAE01009888">
    <property type="protein sequence ID" value="PAV67668.1"/>
    <property type="molecule type" value="Genomic_DNA"/>
</dbReference>
<organism evidence="1 2">
    <name type="scientific">Diploscapter pachys</name>
    <dbReference type="NCBI Taxonomy" id="2018661"/>
    <lineage>
        <taxon>Eukaryota</taxon>
        <taxon>Metazoa</taxon>
        <taxon>Ecdysozoa</taxon>
        <taxon>Nematoda</taxon>
        <taxon>Chromadorea</taxon>
        <taxon>Rhabditida</taxon>
        <taxon>Rhabditina</taxon>
        <taxon>Rhabditomorpha</taxon>
        <taxon>Rhabditoidea</taxon>
        <taxon>Rhabditidae</taxon>
        <taxon>Diploscapter</taxon>
    </lineage>
</organism>
<sequence>MLFAVSATCTSVSLIWLRMNSKSCSTLRNASGRSCSDASADHAAETLAGQPTDGGGGDDRMDHLLQHHGVAADIPCRRQAYPGVHIADLFRFFEIAGAKFPRKQLRPMVQLLVARMIHNGFGCEEAGNFRRRRNLLVEQVERLRRAFRHDGQDAREVRIILSVETVELYALRIGCRVMHGMSPVRRANWGLAWFPSGKSS</sequence>
<reference evidence="1 2" key="1">
    <citation type="journal article" date="2017" name="Curr. Biol.">
        <title>Genome architecture and evolution of a unichromosomal asexual nematode.</title>
        <authorList>
            <person name="Fradin H."/>
            <person name="Zegar C."/>
            <person name="Gutwein M."/>
            <person name="Lucas J."/>
            <person name="Kovtun M."/>
            <person name="Corcoran D."/>
            <person name="Baugh L.R."/>
            <person name="Kiontke K."/>
            <person name="Gunsalus K."/>
            <person name="Fitch D.H."/>
            <person name="Piano F."/>
        </authorList>
    </citation>
    <scope>NUCLEOTIDE SEQUENCE [LARGE SCALE GENOMIC DNA]</scope>
    <source>
        <strain evidence="1">PF1309</strain>
    </source>
</reference>